<keyword evidence="2" id="KW-1003">Cell membrane</keyword>
<name>A0ABQ5LW75_9RHOB</name>
<evidence type="ECO:0000313" key="7">
    <source>
        <dbReference type="EMBL" id="GKY89237.1"/>
    </source>
</evidence>
<evidence type="ECO:0000256" key="5">
    <source>
        <dbReference type="ARBA" id="ARBA00023136"/>
    </source>
</evidence>
<dbReference type="Proteomes" id="UP001144205">
    <property type="component" value="Unassembled WGS sequence"/>
</dbReference>
<gene>
    <name evidence="7" type="ORF">STA1M1_31060</name>
</gene>
<evidence type="ECO:0008006" key="9">
    <source>
        <dbReference type="Google" id="ProtNLM"/>
    </source>
</evidence>
<organism evidence="7 8">
    <name type="scientific">Sinisalibacter aestuarii</name>
    <dbReference type="NCBI Taxonomy" id="2949426"/>
    <lineage>
        <taxon>Bacteria</taxon>
        <taxon>Pseudomonadati</taxon>
        <taxon>Pseudomonadota</taxon>
        <taxon>Alphaproteobacteria</taxon>
        <taxon>Rhodobacterales</taxon>
        <taxon>Roseobacteraceae</taxon>
        <taxon>Sinisalibacter</taxon>
    </lineage>
</organism>
<accession>A0ABQ5LW75</accession>
<feature type="transmembrane region" description="Helical" evidence="6">
    <location>
        <begin position="128"/>
        <end position="147"/>
    </location>
</feature>
<comment type="caution">
    <text evidence="7">The sequence shown here is derived from an EMBL/GenBank/DDBJ whole genome shotgun (WGS) entry which is preliminary data.</text>
</comment>
<keyword evidence="8" id="KW-1185">Reference proteome</keyword>
<dbReference type="PANTHER" id="PTHR30250">
    <property type="entry name" value="PST FAMILY PREDICTED COLANIC ACID TRANSPORTER"/>
    <property type="match status" value="1"/>
</dbReference>
<feature type="transmembrane region" description="Helical" evidence="6">
    <location>
        <begin position="97"/>
        <end position="116"/>
    </location>
</feature>
<evidence type="ECO:0000256" key="3">
    <source>
        <dbReference type="ARBA" id="ARBA00022692"/>
    </source>
</evidence>
<sequence length="188" mass="19997">MIGAIVGTDQVAQYRVAIQIASAAMIANIIVNAILSPRFAALHLLDNSAEIQRLAVFGSRVAFVAAISFVLMILIIGSSGFSAVLGLEYATSYELTLWLAIGIAASAFFGSSVLILNMSGREIYSARYSYFTAIANIALNAILIPFFGALGAVIATVFTTVLMQALAWILVRRELGIRTDAFGVCLPK</sequence>
<comment type="subcellular location">
    <subcellularLocation>
        <location evidence="1">Cell membrane</location>
        <topology evidence="1">Multi-pass membrane protein</topology>
    </subcellularLocation>
</comment>
<evidence type="ECO:0000256" key="6">
    <source>
        <dbReference type="SAM" id="Phobius"/>
    </source>
</evidence>
<evidence type="ECO:0000256" key="2">
    <source>
        <dbReference type="ARBA" id="ARBA00022475"/>
    </source>
</evidence>
<keyword evidence="3 6" id="KW-0812">Transmembrane</keyword>
<dbReference type="InterPro" id="IPR050833">
    <property type="entry name" value="Poly_Biosynth_Transport"/>
</dbReference>
<keyword evidence="4 6" id="KW-1133">Transmembrane helix</keyword>
<keyword evidence="5 6" id="KW-0472">Membrane</keyword>
<evidence type="ECO:0000313" key="8">
    <source>
        <dbReference type="Proteomes" id="UP001144205"/>
    </source>
</evidence>
<feature type="transmembrane region" description="Helical" evidence="6">
    <location>
        <begin position="16"/>
        <end position="35"/>
    </location>
</feature>
<feature type="transmembrane region" description="Helical" evidence="6">
    <location>
        <begin position="61"/>
        <end position="85"/>
    </location>
</feature>
<proteinExistence type="predicted"/>
<evidence type="ECO:0000256" key="4">
    <source>
        <dbReference type="ARBA" id="ARBA00022989"/>
    </source>
</evidence>
<feature type="transmembrane region" description="Helical" evidence="6">
    <location>
        <begin position="153"/>
        <end position="171"/>
    </location>
</feature>
<protein>
    <recommendedName>
        <fullName evidence="9">Polysaccharide biosynthesis protein C-terminal domain-containing protein</fullName>
    </recommendedName>
</protein>
<reference evidence="7" key="1">
    <citation type="journal article" date="2023" name="Int. J. Syst. Evol. Microbiol.">
        <title>Sinisalibacter aestuarii sp. nov., isolated from estuarine sediment of the Arakawa River.</title>
        <authorList>
            <person name="Arafat S.T."/>
            <person name="Hirano S."/>
            <person name="Sato A."/>
            <person name="Takeuchi K."/>
            <person name="Yasuda T."/>
            <person name="Terahara T."/>
            <person name="Hamada M."/>
            <person name="Kobayashi T."/>
        </authorList>
    </citation>
    <scope>NUCLEOTIDE SEQUENCE</scope>
    <source>
        <strain evidence="7">B-399</strain>
    </source>
</reference>
<dbReference type="PANTHER" id="PTHR30250:SF11">
    <property type="entry name" value="O-ANTIGEN TRANSPORTER-RELATED"/>
    <property type="match status" value="1"/>
</dbReference>
<dbReference type="EMBL" id="BROH01000010">
    <property type="protein sequence ID" value="GKY89237.1"/>
    <property type="molecule type" value="Genomic_DNA"/>
</dbReference>
<evidence type="ECO:0000256" key="1">
    <source>
        <dbReference type="ARBA" id="ARBA00004651"/>
    </source>
</evidence>